<keyword evidence="3" id="KW-1185">Reference proteome</keyword>
<name>A0A835ZC38_9STRA</name>
<sequence length="1032" mass="113611">MHFVTASTPLKLRISTIDNEHCCSYNDTQAYLGVTRGLVATAISVAPTTQYSLQIRNRCTTFQVRKPYCVVIDTSTSVRVSLGTELSYGPNANPLHHGKEGKTASYAEDRLNALNEIQGELDRAVAINGMIKNHMHDTALEALITDTEDQTYQDFHKHRFKAEQAGQWSYLTPSERRKWRKAGLGRESTALEAYRIYSHHRRDRMLRIRDLCLQVRAFHEKLQPGEDKNMSDMPASSVLDGQQSAATAGQIPTVPVLVYPRSLIDTGLLDITNGGRSQAVARLRASLQVVPETLATCAWHATNCVAACHMEDEYAPPITAPNEHALCAQCLVNDVLGGSLVPLVSGCDVPGVRRVTRVRGHANVGLATTRLRTPKETNDDEDSIVKVSSRWFLREPKRRWNPSHLPPHPHAPRRQAPVAVLPHKQYCLLPKPASLAEALRRQWHNIQHRAHRQQNGHAASVVIQKTWRRYRAQWNRHCKARKEQRAHLAFYWRAAIVQRHWRAVVKRRIAARGAAAAAQAFHAAVTIQKAAFAVGLEAFCAQQGHALQVAEAAALLDRYQDGDGMQSWCKFLADFHLQHAAHGGCRRHGYLLCAKCTRYGHCLRSSCRCAQARCKQRQGGSSNTSAKMCGCGHTFGVEGSGSVKSASDGHMPLAVHGINMDLATLLRPHAFIAHETCNSLSSSSSGLTSLVSTPHQPHQGPALRNMGRISLPRRLLSQESTEIVELETSIAAEQGKLAPIQSPRELKAGFALSSPLLVGGHEGELQVVTNAASLYLTAMRDIGSGCVPDLLARAGAFAEYVLHRAAFFERHWTKIVKDVQTGTLDAALPISTKLRSEVEAAMVPDIKRAAKLDAAFRQLGFHDRRGGLWSQGRRKHANTSSPSEPTTSAIVGLPHDLTPIRSRGTKRRGTELPGIANRGPETKRCGSVIQAALSIQQIQELGHTMRCEAVPGPAKYMRIEGRKMGKYICQHPVCVHLSTTAAAAQAHAHTHKHVTKLATGLPLVDQYLKLAWPLDAPWLKTVGKTTHTGNQR</sequence>
<proteinExistence type="predicted"/>
<feature type="region of interest" description="Disordered" evidence="1">
    <location>
        <begin position="867"/>
        <end position="919"/>
    </location>
</feature>
<organism evidence="2 3">
    <name type="scientific">Tribonema minus</name>
    <dbReference type="NCBI Taxonomy" id="303371"/>
    <lineage>
        <taxon>Eukaryota</taxon>
        <taxon>Sar</taxon>
        <taxon>Stramenopiles</taxon>
        <taxon>Ochrophyta</taxon>
        <taxon>PX clade</taxon>
        <taxon>Xanthophyceae</taxon>
        <taxon>Tribonematales</taxon>
        <taxon>Tribonemataceae</taxon>
        <taxon>Tribonema</taxon>
    </lineage>
</organism>
<protein>
    <submittedName>
        <fullName evidence="2">Uncharacterized protein</fullName>
    </submittedName>
</protein>
<dbReference type="Pfam" id="PF03321">
    <property type="entry name" value="GH3"/>
    <property type="match status" value="1"/>
</dbReference>
<gene>
    <name evidence="2" type="ORF">JKP88DRAFT_243187</name>
</gene>
<dbReference type="EMBL" id="JAFCMP010000046">
    <property type="protein sequence ID" value="KAG5189674.1"/>
    <property type="molecule type" value="Genomic_DNA"/>
</dbReference>
<evidence type="ECO:0000313" key="3">
    <source>
        <dbReference type="Proteomes" id="UP000664859"/>
    </source>
</evidence>
<dbReference type="Proteomes" id="UP000664859">
    <property type="component" value="Unassembled WGS sequence"/>
</dbReference>
<dbReference type="AlphaFoldDB" id="A0A835ZC38"/>
<accession>A0A835ZC38</accession>
<comment type="caution">
    <text evidence="2">The sequence shown here is derived from an EMBL/GenBank/DDBJ whole genome shotgun (WGS) entry which is preliminary data.</text>
</comment>
<reference evidence="2" key="1">
    <citation type="submission" date="2021-02" db="EMBL/GenBank/DDBJ databases">
        <title>First Annotated Genome of the Yellow-green Alga Tribonema minus.</title>
        <authorList>
            <person name="Mahan K.M."/>
        </authorList>
    </citation>
    <scope>NUCLEOTIDE SEQUENCE</scope>
    <source>
        <strain evidence="2">UTEX B ZZ1240</strain>
    </source>
</reference>
<evidence type="ECO:0000313" key="2">
    <source>
        <dbReference type="EMBL" id="KAG5189674.1"/>
    </source>
</evidence>
<evidence type="ECO:0000256" key="1">
    <source>
        <dbReference type="SAM" id="MobiDB-lite"/>
    </source>
</evidence>
<feature type="compositionally biased region" description="Polar residues" evidence="1">
    <location>
        <begin position="878"/>
        <end position="889"/>
    </location>
</feature>
<dbReference type="OrthoDB" id="10688633at2759"/>